<feature type="coiled-coil region" evidence="2">
    <location>
        <begin position="237"/>
        <end position="264"/>
    </location>
</feature>
<dbReference type="PROSITE" id="PS51176">
    <property type="entry name" value="PDH_ADH"/>
    <property type="match status" value="1"/>
</dbReference>
<dbReference type="GO" id="GO:0008977">
    <property type="term" value="F:prephenate dehydrogenase (NAD+) activity"/>
    <property type="evidence" value="ECO:0007669"/>
    <property type="project" value="UniProtKB-EC"/>
</dbReference>
<proteinExistence type="predicted"/>
<dbReference type="PANTHER" id="PTHR21363">
    <property type="entry name" value="PREPHENATE DEHYDROGENASE"/>
    <property type="match status" value="1"/>
</dbReference>
<dbReference type="Gene3D" id="3.40.50.720">
    <property type="entry name" value="NAD(P)-binding Rossmann-like Domain"/>
    <property type="match status" value="1"/>
</dbReference>
<keyword evidence="5" id="KW-1185">Reference proteome</keyword>
<dbReference type="InterPro" id="IPR046825">
    <property type="entry name" value="PDH_C"/>
</dbReference>
<evidence type="ECO:0000313" key="4">
    <source>
        <dbReference type="EMBL" id="RLZ11717.1"/>
    </source>
</evidence>
<gene>
    <name evidence="4" type="ORF">EAH69_04655</name>
</gene>
<dbReference type="EC" id="1.3.1.12" evidence="4"/>
<dbReference type="SUPFAM" id="SSF51735">
    <property type="entry name" value="NAD(P)-binding Rossmann-fold domains"/>
    <property type="match status" value="1"/>
</dbReference>
<organism evidence="4 5">
    <name type="scientific">Faecalibacter macacae</name>
    <dbReference type="NCBI Taxonomy" id="1859289"/>
    <lineage>
        <taxon>Bacteria</taxon>
        <taxon>Pseudomonadati</taxon>
        <taxon>Bacteroidota</taxon>
        <taxon>Flavobacteriia</taxon>
        <taxon>Flavobacteriales</taxon>
        <taxon>Weeksellaceae</taxon>
        <taxon>Faecalibacter</taxon>
    </lineage>
</organism>
<dbReference type="FunFam" id="3.40.50.720:FF:000208">
    <property type="entry name" value="Prephenate dehydrogenase"/>
    <property type="match status" value="1"/>
</dbReference>
<dbReference type="Proteomes" id="UP000275348">
    <property type="component" value="Unassembled WGS sequence"/>
</dbReference>
<evidence type="ECO:0000259" key="3">
    <source>
        <dbReference type="PROSITE" id="PS51176"/>
    </source>
</evidence>
<dbReference type="Pfam" id="PF02153">
    <property type="entry name" value="PDH_N"/>
    <property type="match status" value="1"/>
</dbReference>
<keyword evidence="1 4" id="KW-0560">Oxidoreductase</keyword>
<sequence length="283" mass="31345">MKNVTIVGLGLIGGSFALALKKTGLAEKLIGVDTNTNHQIEALELGIVDEIDNLKEAVLRSDLVVLAIPINAAQKVLPEILDYIPTETIVMDMGSTKAGICERVKNHPNRKNFVATHPIAGTENSGPKAAFAELFLNKVSIICDPEESAPSAVKKVKKIYQNLWTNVSMMTAEAHDEHIAYVSHLSHITSFALGQTVLNIEKNEKAIFDMAGSGFESTVRLAKSSPDMWTPIFIQNRENLLNAIDAYEEQIKNMRRMIEEANPENIHQYLSNTNDIRRILNKK</sequence>
<feature type="domain" description="Prephenate/arogenate dehydrogenase" evidence="3">
    <location>
        <begin position="2"/>
        <end position="283"/>
    </location>
</feature>
<keyword evidence="2" id="KW-0175">Coiled coil</keyword>
<comment type="caution">
    <text evidence="4">The sequence shown here is derived from an EMBL/GenBank/DDBJ whole genome shotgun (WGS) entry which is preliminary data.</text>
</comment>
<dbReference type="SUPFAM" id="SSF48179">
    <property type="entry name" value="6-phosphogluconate dehydrogenase C-terminal domain-like"/>
    <property type="match status" value="1"/>
</dbReference>
<dbReference type="Pfam" id="PF20463">
    <property type="entry name" value="PDH_C"/>
    <property type="match status" value="1"/>
</dbReference>
<dbReference type="InterPro" id="IPR050812">
    <property type="entry name" value="Preph/Arog_dehydrog"/>
</dbReference>
<dbReference type="InterPro" id="IPR008927">
    <property type="entry name" value="6-PGluconate_DH-like_C_sf"/>
</dbReference>
<dbReference type="Gene3D" id="1.10.3660.10">
    <property type="entry name" value="6-phosphogluconate dehydrogenase C-terminal like domain"/>
    <property type="match status" value="1"/>
</dbReference>
<name>A0A3L9MFE2_9FLAO</name>
<reference evidence="4 5" key="1">
    <citation type="submission" date="2018-10" db="EMBL/GenBank/DDBJ databases">
        <authorList>
            <person name="Chen X."/>
        </authorList>
    </citation>
    <scope>NUCLEOTIDE SEQUENCE [LARGE SCALE GENOMIC DNA]</scope>
    <source>
        <strain evidence="4 5">YIM 102668</strain>
    </source>
</reference>
<protein>
    <submittedName>
        <fullName evidence="4">Prephenate dehydrogenase</fullName>
        <ecNumber evidence="4">1.3.1.12</ecNumber>
    </submittedName>
</protein>
<dbReference type="AlphaFoldDB" id="A0A3L9MFE2"/>
<evidence type="ECO:0000256" key="2">
    <source>
        <dbReference type="SAM" id="Coils"/>
    </source>
</evidence>
<dbReference type="GO" id="GO:0070403">
    <property type="term" value="F:NAD+ binding"/>
    <property type="evidence" value="ECO:0007669"/>
    <property type="project" value="InterPro"/>
</dbReference>
<dbReference type="OrthoDB" id="9802008at2"/>
<evidence type="ECO:0000256" key="1">
    <source>
        <dbReference type="ARBA" id="ARBA00023002"/>
    </source>
</evidence>
<dbReference type="InterPro" id="IPR046826">
    <property type="entry name" value="PDH_N"/>
</dbReference>
<dbReference type="InterPro" id="IPR003099">
    <property type="entry name" value="Prephen_DH"/>
</dbReference>
<dbReference type="NCBIfam" id="NF006307">
    <property type="entry name" value="PRK08507.1"/>
    <property type="match status" value="1"/>
</dbReference>
<evidence type="ECO:0000313" key="5">
    <source>
        <dbReference type="Proteomes" id="UP000275348"/>
    </source>
</evidence>
<dbReference type="RefSeq" id="WP_121934023.1">
    <property type="nucleotide sequence ID" value="NZ_RDOJ01000004.1"/>
</dbReference>
<dbReference type="InterPro" id="IPR036291">
    <property type="entry name" value="NAD(P)-bd_dom_sf"/>
</dbReference>
<accession>A0A3L9MFE2</accession>
<dbReference type="PANTHER" id="PTHR21363:SF0">
    <property type="entry name" value="PREPHENATE DEHYDROGENASE [NADP(+)]"/>
    <property type="match status" value="1"/>
</dbReference>
<dbReference type="GO" id="GO:0006571">
    <property type="term" value="P:tyrosine biosynthetic process"/>
    <property type="evidence" value="ECO:0007669"/>
    <property type="project" value="InterPro"/>
</dbReference>
<dbReference type="EMBL" id="RDOJ01000004">
    <property type="protein sequence ID" value="RLZ11717.1"/>
    <property type="molecule type" value="Genomic_DNA"/>
</dbReference>
<dbReference type="GO" id="GO:0004665">
    <property type="term" value="F:prephenate dehydrogenase (NADP+) activity"/>
    <property type="evidence" value="ECO:0007669"/>
    <property type="project" value="InterPro"/>
</dbReference>